<comment type="similarity">
    <text evidence="2 7">Belongs to the glucose-6-phosphate dehydrogenase family.</text>
</comment>
<comment type="caution">
    <text evidence="10">The sequence shown here is derived from an EMBL/GenBank/DDBJ whole genome shotgun (WGS) entry which is preliminary data.</text>
</comment>
<proteinExistence type="inferred from homology"/>
<dbReference type="UniPathway" id="UPA00115">
    <property type="reaction ID" value="UER00408"/>
</dbReference>
<evidence type="ECO:0000256" key="4">
    <source>
        <dbReference type="ARBA" id="ARBA00022857"/>
    </source>
</evidence>
<dbReference type="EC" id="1.1.1.49" evidence="7"/>
<dbReference type="PANTHER" id="PTHR23429">
    <property type="entry name" value="GLUCOSE-6-PHOSPHATE 1-DEHYDROGENASE G6PD"/>
    <property type="match status" value="1"/>
</dbReference>
<feature type="active site" description="Proton acceptor" evidence="7">
    <location>
        <position position="235"/>
    </location>
</feature>
<dbReference type="eggNOG" id="COG0364">
    <property type="taxonomic scope" value="Bacteria"/>
</dbReference>
<dbReference type="AlphaFoldDB" id="N0E4T2"/>
<feature type="binding site" evidence="7">
    <location>
        <position position="177"/>
    </location>
    <ligand>
        <name>substrate</name>
    </ligand>
</feature>
<keyword evidence="11" id="KW-1185">Reference proteome</keyword>
<evidence type="ECO:0000256" key="2">
    <source>
        <dbReference type="ARBA" id="ARBA00009975"/>
    </source>
</evidence>
<dbReference type="InterPro" id="IPR019796">
    <property type="entry name" value="G6P_DH_AS"/>
</dbReference>
<dbReference type="GO" id="GO:0009051">
    <property type="term" value="P:pentose-phosphate shunt, oxidative branch"/>
    <property type="evidence" value="ECO:0007669"/>
    <property type="project" value="TreeGrafter"/>
</dbReference>
<feature type="domain" description="Glucose-6-phosphate dehydrogenase NAD-binding" evidence="8">
    <location>
        <begin position="8"/>
        <end position="182"/>
    </location>
</feature>
<dbReference type="Gene3D" id="3.40.50.720">
    <property type="entry name" value="NAD(P)-binding Rossmann-like Domain"/>
    <property type="match status" value="1"/>
</dbReference>
<feature type="binding site" evidence="7">
    <location>
        <position position="321"/>
    </location>
    <ligand>
        <name>substrate</name>
    </ligand>
</feature>
<keyword evidence="6 7" id="KW-0119">Carbohydrate metabolism</keyword>
<evidence type="ECO:0000259" key="8">
    <source>
        <dbReference type="Pfam" id="PF00479"/>
    </source>
</evidence>
<feature type="domain" description="Glucose-6-phosphate dehydrogenase C-terminal" evidence="9">
    <location>
        <begin position="184"/>
        <end position="461"/>
    </location>
</feature>
<dbReference type="SUPFAM" id="SSF51735">
    <property type="entry name" value="NAD(P)-binding Rossmann-fold domains"/>
    <property type="match status" value="1"/>
</dbReference>
<gene>
    <name evidence="7 10" type="primary">zwf</name>
    <name evidence="10" type="ORF">BN10_710006</name>
</gene>
<dbReference type="GO" id="GO:0050661">
    <property type="term" value="F:NADP binding"/>
    <property type="evidence" value="ECO:0007669"/>
    <property type="project" value="UniProtKB-UniRule"/>
</dbReference>
<dbReference type="InterPro" id="IPR022675">
    <property type="entry name" value="G6P_DH_C"/>
</dbReference>
<dbReference type="GO" id="GO:0005829">
    <property type="term" value="C:cytosol"/>
    <property type="evidence" value="ECO:0007669"/>
    <property type="project" value="TreeGrafter"/>
</dbReference>
<organism evidence="10 11">
    <name type="scientific">Phycicoccus elongatus Lp2</name>
    <dbReference type="NCBI Taxonomy" id="1193181"/>
    <lineage>
        <taxon>Bacteria</taxon>
        <taxon>Bacillati</taxon>
        <taxon>Actinomycetota</taxon>
        <taxon>Actinomycetes</taxon>
        <taxon>Micrococcales</taxon>
        <taxon>Intrasporangiaceae</taxon>
        <taxon>Phycicoccus</taxon>
    </lineage>
</organism>
<dbReference type="EMBL" id="CAIZ01000143">
    <property type="protein sequence ID" value="CCH70920.1"/>
    <property type="molecule type" value="Genomic_DNA"/>
</dbReference>
<feature type="binding site" evidence="7">
    <location>
        <position position="211"/>
    </location>
    <ligand>
        <name>substrate</name>
    </ligand>
</feature>
<evidence type="ECO:0000256" key="6">
    <source>
        <dbReference type="ARBA" id="ARBA00023277"/>
    </source>
</evidence>
<dbReference type="Pfam" id="PF02781">
    <property type="entry name" value="G6PD_C"/>
    <property type="match status" value="1"/>
</dbReference>
<dbReference type="InterPro" id="IPR022674">
    <property type="entry name" value="G6P_DH_NAD-bd"/>
</dbReference>
<protein>
    <recommendedName>
        <fullName evidence="7">Glucose-6-phosphate 1-dehydrogenase</fullName>
        <shortName evidence="7">G6PD</shortName>
        <ecNumber evidence="7">1.1.1.49</ecNumber>
    </recommendedName>
</protein>
<dbReference type="PRINTS" id="PR00079">
    <property type="entry name" value="G6PDHDRGNASE"/>
</dbReference>
<dbReference type="PIRSF" id="PIRSF000110">
    <property type="entry name" value="G6PD"/>
    <property type="match status" value="1"/>
</dbReference>
<comment type="pathway">
    <text evidence="1 7">Carbohydrate degradation; pentose phosphate pathway; D-ribulose 5-phosphate from D-glucose 6-phosphate (oxidative stage): step 1/3.</text>
</comment>
<evidence type="ECO:0000313" key="10">
    <source>
        <dbReference type="EMBL" id="CCH70920.1"/>
    </source>
</evidence>
<comment type="function">
    <text evidence="7">Catalyzes the oxidation of glucose 6-phosphate to 6-phosphogluconolactone.</text>
</comment>
<sequence length="476" mass="53697">MSAPITVILFGATGDLAKRKLIPGLMHLFQSRLLDDLRVVGTSLDDLSPDEFRALADAAIREHSTREITDEDYREFLQRLDFVPLSAGPQALHDAVIRCEELLPGDNEGRLHYLSVPPKAALSAVKTIADADLVDRSRIIMEKPFGTDYVTSVALNARLHEVFDEDQIFRIDHFLGKEAAQNILAFRFANGLFEPIWHRNNISHVEIDVPETLGLTQRADFYEGTGAYRDMVVTHLFQILAFTAMEPPTALEPRAISREKNKVFRSMQPIQPTDVVRGQYTGYLDEPGVRPDSQTETFIALKCFIDNWRWAGVPFYLRTGKRMAEGARIISIAFKEPPQSMFPPGSGVGDHGPDHLTFDLSDQPKMSLSFYGKHPGPGMKLDKLSMQFSMQETSWAGAVLEAYERLIYDAAKGDRTLFTSAEGIERLWEISQPLIDNPPVVRPYAPGTWGPNQIHQLIAPASWRLPFERPWRERKP</sequence>
<feature type="binding site" evidence="7">
    <location>
        <begin position="11"/>
        <end position="18"/>
    </location>
    <ligand>
        <name>NADP(+)</name>
        <dbReference type="ChEBI" id="CHEBI:58349"/>
    </ligand>
</feature>
<keyword evidence="4 7" id="KW-0521">NADP</keyword>
<comment type="catalytic activity">
    <reaction evidence="7">
        <text>D-glucose 6-phosphate + NADP(+) = 6-phospho-D-glucono-1,5-lactone + NADPH + H(+)</text>
        <dbReference type="Rhea" id="RHEA:15841"/>
        <dbReference type="ChEBI" id="CHEBI:15378"/>
        <dbReference type="ChEBI" id="CHEBI:57783"/>
        <dbReference type="ChEBI" id="CHEBI:57955"/>
        <dbReference type="ChEBI" id="CHEBI:58349"/>
        <dbReference type="ChEBI" id="CHEBI:61548"/>
        <dbReference type="EC" id="1.1.1.49"/>
    </reaction>
</comment>
<keyword evidence="3 7" id="KW-0313">Glucose metabolism</keyword>
<keyword evidence="5 7" id="KW-0560">Oxidoreductase</keyword>
<dbReference type="HOGENOM" id="CLU_013524_5_0_11"/>
<dbReference type="Gene3D" id="3.30.360.10">
    <property type="entry name" value="Dihydrodipicolinate Reductase, domain 2"/>
    <property type="match status" value="1"/>
</dbReference>
<evidence type="ECO:0000256" key="1">
    <source>
        <dbReference type="ARBA" id="ARBA00004937"/>
    </source>
</evidence>
<dbReference type="Proteomes" id="UP000013167">
    <property type="component" value="Unassembled WGS sequence"/>
</dbReference>
<dbReference type="InterPro" id="IPR036291">
    <property type="entry name" value="NAD(P)-bd_dom_sf"/>
</dbReference>
<dbReference type="STRING" id="1193181.BN10_710006"/>
<evidence type="ECO:0000313" key="11">
    <source>
        <dbReference type="Proteomes" id="UP000013167"/>
    </source>
</evidence>
<feature type="binding site" evidence="7">
    <location>
        <position position="143"/>
    </location>
    <ligand>
        <name>NADP(+)</name>
        <dbReference type="ChEBI" id="CHEBI:58349"/>
    </ligand>
</feature>
<dbReference type="Pfam" id="PF00479">
    <property type="entry name" value="G6PD_N"/>
    <property type="match status" value="1"/>
</dbReference>
<dbReference type="SUPFAM" id="SSF55347">
    <property type="entry name" value="Glyceraldehyde-3-phosphate dehydrogenase-like, C-terminal domain"/>
    <property type="match status" value="1"/>
</dbReference>
<evidence type="ECO:0000256" key="5">
    <source>
        <dbReference type="ARBA" id="ARBA00023002"/>
    </source>
</evidence>
<dbReference type="HAMAP" id="MF_00966">
    <property type="entry name" value="G6PD"/>
    <property type="match status" value="1"/>
</dbReference>
<dbReference type="PROSITE" id="PS00069">
    <property type="entry name" value="G6P_DEHYDROGENASE"/>
    <property type="match status" value="1"/>
</dbReference>
<feature type="binding site" evidence="7">
    <location>
        <position position="230"/>
    </location>
    <ligand>
        <name>substrate</name>
    </ligand>
</feature>
<feature type="binding site" evidence="7">
    <location>
        <position position="173"/>
    </location>
    <ligand>
        <name>substrate</name>
    </ligand>
</feature>
<dbReference type="RefSeq" id="WP_010850756.1">
    <property type="nucleotide sequence ID" value="NZ_HF570956.1"/>
</dbReference>
<dbReference type="GO" id="GO:0004345">
    <property type="term" value="F:glucose-6-phosphate dehydrogenase activity"/>
    <property type="evidence" value="ECO:0007669"/>
    <property type="project" value="UniProtKB-UniRule"/>
</dbReference>
<evidence type="ECO:0000259" key="9">
    <source>
        <dbReference type="Pfam" id="PF02781"/>
    </source>
</evidence>
<dbReference type="NCBIfam" id="TIGR00871">
    <property type="entry name" value="zwf"/>
    <property type="match status" value="1"/>
</dbReference>
<dbReference type="GO" id="GO:0006006">
    <property type="term" value="P:glucose metabolic process"/>
    <property type="evidence" value="ECO:0007669"/>
    <property type="project" value="UniProtKB-KW"/>
</dbReference>
<dbReference type="InterPro" id="IPR001282">
    <property type="entry name" value="G6P_DH"/>
</dbReference>
<name>N0E4T2_9MICO</name>
<evidence type="ECO:0000256" key="7">
    <source>
        <dbReference type="HAMAP-Rule" id="MF_00966"/>
    </source>
</evidence>
<comment type="caution">
    <text evidence="7">Lacks conserved residue(s) required for the propagation of feature annotation.</text>
</comment>
<evidence type="ECO:0000256" key="3">
    <source>
        <dbReference type="ARBA" id="ARBA00022526"/>
    </source>
</evidence>
<accession>N0E4T2</accession>
<reference evidence="10 11" key="1">
    <citation type="journal article" date="2013" name="ISME J.">
        <title>A metabolic model for members of the genus Tetrasphaera involved in enhanced biological phosphorus removal.</title>
        <authorList>
            <person name="Kristiansen R."/>
            <person name="Nguyen H.T.T."/>
            <person name="Saunders A.M."/>
            <person name="Nielsen J.L."/>
            <person name="Wimmer R."/>
            <person name="Le V.Q."/>
            <person name="McIlroy S.J."/>
            <person name="Petrovski S."/>
            <person name="Seviour R.J."/>
            <person name="Calteau A."/>
            <person name="Nielsen K.L."/>
            <person name="Nielsen P.H."/>
        </authorList>
    </citation>
    <scope>NUCLEOTIDE SEQUENCE [LARGE SCALE GENOMIC DNA]</scope>
    <source>
        <strain evidence="10 11">Lp2</strain>
    </source>
</reference>
<dbReference type="PANTHER" id="PTHR23429:SF0">
    <property type="entry name" value="GLUCOSE-6-PHOSPHATE 1-DEHYDROGENASE"/>
    <property type="match status" value="1"/>
</dbReference>
<dbReference type="OrthoDB" id="9802739at2"/>